<dbReference type="InterPro" id="IPR013785">
    <property type="entry name" value="Aldolase_TIM"/>
</dbReference>
<feature type="region of interest" description="Disordered" evidence="4">
    <location>
        <begin position="286"/>
        <end position="359"/>
    </location>
</feature>
<dbReference type="SUPFAM" id="SSF51445">
    <property type="entry name" value="(Trans)glycosidases"/>
    <property type="match status" value="1"/>
</dbReference>
<feature type="compositionally biased region" description="Low complexity" evidence="4">
    <location>
        <begin position="316"/>
        <end position="329"/>
    </location>
</feature>
<dbReference type="EC" id="3.2.1.22" evidence="2"/>
<dbReference type="EMBL" id="MU006218">
    <property type="protein sequence ID" value="KAF2831130.1"/>
    <property type="molecule type" value="Genomic_DNA"/>
</dbReference>
<protein>
    <recommendedName>
        <fullName evidence="2">alpha-galactosidase</fullName>
        <ecNumber evidence="2">3.2.1.22</ecNumber>
    </recommendedName>
</protein>
<sequence length="395" mass="42875">MFHLPKTTISGPPVSLGLFALLFWLVLISPSLCQNVTFTRGQKFQIILLGIPDISKMPLPPTDAPVWDIDLFDNPTATIQALKAAGKIVICYFSAGTAEDWRDDYRQFAAADLGKVLPEWPNEKWIRTGSQSIRSIMTKRIKLAADKGCDAIDPDNTDGYQNDNGLNLRNTDAIEYMRWMQKEAAKYGMKIGLKNSLDIVNDLAPIMDFAVNEQCAQLSECDAYAQFLALNKPVFHIEYPTPLNAQAANGVSCTGSGVDKGSTILKDMTLNGIAYYCDGSYVDTPTLGGTSPPRPSKSPKPPQPPRPSTSRPPVPSSSRPVSSLRPSTTLRPTPVPSRTSSAARPPTSTPGNGGGGGCKSKHWDQCGGNDWKGCTVCESPYTCKGVSPPYYYQCL</sequence>
<feature type="domain" description="CBM1" evidence="6">
    <location>
        <begin position="358"/>
        <end position="395"/>
    </location>
</feature>
<organism evidence="7 8">
    <name type="scientific">Ophiobolus disseminans</name>
    <dbReference type="NCBI Taxonomy" id="1469910"/>
    <lineage>
        <taxon>Eukaryota</taxon>
        <taxon>Fungi</taxon>
        <taxon>Dikarya</taxon>
        <taxon>Ascomycota</taxon>
        <taxon>Pezizomycotina</taxon>
        <taxon>Dothideomycetes</taxon>
        <taxon>Pleosporomycetidae</taxon>
        <taxon>Pleosporales</taxon>
        <taxon>Pleosporineae</taxon>
        <taxon>Phaeosphaeriaceae</taxon>
        <taxon>Ophiobolus</taxon>
    </lineage>
</organism>
<dbReference type="GO" id="GO:0005975">
    <property type="term" value="P:carbohydrate metabolic process"/>
    <property type="evidence" value="ECO:0007669"/>
    <property type="project" value="InterPro"/>
</dbReference>
<keyword evidence="8" id="KW-1185">Reference proteome</keyword>
<evidence type="ECO:0000256" key="5">
    <source>
        <dbReference type="SAM" id="SignalP"/>
    </source>
</evidence>
<dbReference type="InterPro" id="IPR004352">
    <property type="entry name" value="GH114_TIM-barrel"/>
</dbReference>
<evidence type="ECO:0000259" key="6">
    <source>
        <dbReference type="PROSITE" id="PS51164"/>
    </source>
</evidence>
<dbReference type="GO" id="GO:0004557">
    <property type="term" value="F:alpha-galactosidase activity"/>
    <property type="evidence" value="ECO:0007669"/>
    <property type="project" value="UniProtKB-EC"/>
</dbReference>
<dbReference type="PANTHER" id="PTHR35273">
    <property type="entry name" value="ALPHA-1,4 POLYGALACTOSAMINIDASE, PUTATIVE (AFU_ORTHOLOGUE AFUA_3G07890)-RELATED"/>
    <property type="match status" value="1"/>
</dbReference>
<evidence type="ECO:0000313" key="8">
    <source>
        <dbReference type="Proteomes" id="UP000799424"/>
    </source>
</evidence>
<comment type="catalytic activity">
    <reaction evidence="1">
        <text>Hydrolysis of terminal, non-reducing alpha-D-galactose residues in alpha-D-galactosides, including galactose oligosaccharides, galactomannans and galactolipids.</text>
        <dbReference type="EC" id="3.2.1.22"/>
    </reaction>
</comment>
<gene>
    <name evidence="7" type="ORF">CC86DRAFT_341736</name>
</gene>
<dbReference type="GO" id="GO:0005576">
    <property type="term" value="C:extracellular region"/>
    <property type="evidence" value="ECO:0007669"/>
    <property type="project" value="InterPro"/>
</dbReference>
<evidence type="ECO:0000256" key="2">
    <source>
        <dbReference type="ARBA" id="ARBA00012755"/>
    </source>
</evidence>
<keyword evidence="3 5" id="KW-0732">Signal</keyword>
<name>A0A6A7ACU1_9PLEO</name>
<accession>A0A6A7ACU1</accession>
<proteinExistence type="predicted"/>
<evidence type="ECO:0000256" key="1">
    <source>
        <dbReference type="ARBA" id="ARBA00001255"/>
    </source>
</evidence>
<evidence type="ECO:0000256" key="3">
    <source>
        <dbReference type="ARBA" id="ARBA00022729"/>
    </source>
</evidence>
<dbReference type="AlphaFoldDB" id="A0A6A7ACU1"/>
<dbReference type="InterPro" id="IPR017853">
    <property type="entry name" value="GH"/>
</dbReference>
<dbReference type="Pfam" id="PF03537">
    <property type="entry name" value="Glyco_hydro_114"/>
    <property type="match status" value="1"/>
</dbReference>
<dbReference type="PANTHER" id="PTHR35273:SF2">
    <property type="entry name" value="ALPHA-GALACTOSIDASE"/>
    <property type="match status" value="1"/>
</dbReference>
<dbReference type="InterPro" id="IPR035971">
    <property type="entry name" value="CBD_sf"/>
</dbReference>
<dbReference type="Gene3D" id="3.20.20.70">
    <property type="entry name" value="Aldolase class I"/>
    <property type="match status" value="1"/>
</dbReference>
<evidence type="ECO:0000256" key="4">
    <source>
        <dbReference type="SAM" id="MobiDB-lite"/>
    </source>
</evidence>
<dbReference type="SUPFAM" id="SSF57180">
    <property type="entry name" value="Cellulose-binding domain"/>
    <property type="match status" value="1"/>
</dbReference>
<feature type="chain" id="PRO_5025479209" description="alpha-galactosidase" evidence="5">
    <location>
        <begin position="34"/>
        <end position="395"/>
    </location>
</feature>
<dbReference type="Pfam" id="PF00734">
    <property type="entry name" value="CBM_1"/>
    <property type="match status" value="1"/>
</dbReference>
<dbReference type="GO" id="GO:0030248">
    <property type="term" value="F:cellulose binding"/>
    <property type="evidence" value="ECO:0007669"/>
    <property type="project" value="InterPro"/>
</dbReference>
<dbReference type="SMART" id="SM00236">
    <property type="entry name" value="fCBD"/>
    <property type="match status" value="1"/>
</dbReference>
<evidence type="ECO:0000313" key="7">
    <source>
        <dbReference type="EMBL" id="KAF2831130.1"/>
    </source>
</evidence>
<dbReference type="InterPro" id="IPR000254">
    <property type="entry name" value="CBD"/>
</dbReference>
<feature type="signal peptide" evidence="5">
    <location>
        <begin position="1"/>
        <end position="33"/>
    </location>
</feature>
<reference evidence="7" key="1">
    <citation type="journal article" date="2020" name="Stud. Mycol.">
        <title>101 Dothideomycetes genomes: a test case for predicting lifestyles and emergence of pathogens.</title>
        <authorList>
            <person name="Haridas S."/>
            <person name="Albert R."/>
            <person name="Binder M."/>
            <person name="Bloem J."/>
            <person name="Labutti K."/>
            <person name="Salamov A."/>
            <person name="Andreopoulos B."/>
            <person name="Baker S."/>
            <person name="Barry K."/>
            <person name="Bills G."/>
            <person name="Bluhm B."/>
            <person name="Cannon C."/>
            <person name="Castanera R."/>
            <person name="Culley D."/>
            <person name="Daum C."/>
            <person name="Ezra D."/>
            <person name="Gonzalez J."/>
            <person name="Henrissat B."/>
            <person name="Kuo A."/>
            <person name="Liang C."/>
            <person name="Lipzen A."/>
            <person name="Lutzoni F."/>
            <person name="Magnuson J."/>
            <person name="Mondo S."/>
            <person name="Nolan M."/>
            <person name="Ohm R."/>
            <person name="Pangilinan J."/>
            <person name="Park H.-J."/>
            <person name="Ramirez L."/>
            <person name="Alfaro M."/>
            <person name="Sun H."/>
            <person name="Tritt A."/>
            <person name="Yoshinaga Y."/>
            <person name="Zwiers L.-H."/>
            <person name="Turgeon B."/>
            <person name="Goodwin S."/>
            <person name="Spatafora J."/>
            <person name="Crous P."/>
            <person name="Grigoriev I."/>
        </authorList>
    </citation>
    <scope>NUCLEOTIDE SEQUENCE</scope>
    <source>
        <strain evidence="7">CBS 113818</strain>
    </source>
</reference>
<dbReference type="OrthoDB" id="2108802at2759"/>
<dbReference type="Proteomes" id="UP000799424">
    <property type="component" value="Unassembled WGS sequence"/>
</dbReference>
<feature type="compositionally biased region" description="Pro residues" evidence="4">
    <location>
        <begin position="292"/>
        <end position="315"/>
    </location>
</feature>
<dbReference type="PROSITE" id="PS51164">
    <property type="entry name" value="CBM1_2"/>
    <property type="match status" value="1"/>
</dbReference>